<evidence type="ECO:0000256" key="4">
    <source>
        <dbReference type="SAM" id="Coils"/>
    </source>
</evidence>
<evidence type="ECO:0000256" key="2">
    <source>
        <dbReference type="ARBA" id="ARBA00009389"/>
    </source>
</evidence>
<proteinExistence type="inferred from homology"/>
<name>G5C419_HETGA</name>
<dbReference type="AlphaFoldDB" id="G5C419"/>
<comment type="similarity">
    <text evidence="2">Belongs to the AMY1 family.</text>
</comment>
<dbReference type="PANTHER" id="PTHR13168:SF0">
    <property type="entry name" value="C-MYC-BINDING PROTEIN"/>
    <property type="match status" value="1"/>
</dbReference>
<dbReference type="PANTHER" id="PTHR13168">
    <property type="entry name" value="ASSOCIATE OF C-MYC AMY-1"/>
    <property type="match status" value="1"/>
</dbReference>
<feature type="coiled-coil region" evidence="4">
    <location>
        <begin position="102"/>
        <end position="129"/>
    </location>
</feature>
<accession>G5C419</accession>
<dbReference type="GO" id="GO:0005634">
    <property type="term" value="C:nucleus"/>
    <property type="evidence" value="ECO:0007669"/>
    <property type="project" value="UniProtKB-SubCell"/>
</dbReference>
<dbReference type="STRING" id="10181.G5C419"/>
<dbReference type="Gene3D" id="6.10.250.1060">
    <property type="match status" value="1"/>
</dbReference>
<keyword evidence="3" id="KW-0539">Nucleus</keyword>
<comment type="subcellular location">
    <subcellularLocation>
        <location evidence="1">Nucleus</location>
    </subcellularLocation>
</comment>
<reference evidence="5 6" key="1">
    <citation type="journal article" date="2011" name="Nature">
        <title>Genome sequencing reveals insights into physiology and longevity of the naked mole rat.</title>
        <authorList>
            <person name="Kim E.B."/>
            <person name="Fang X."/>
            <person name="Fushan A.A."/>
            <person name="Huang Z."/>
            <person name="Lobanov A.V."/>
            <person name="Han L."/>
            <person name="Marino S.M."/>
            <person name="Sun X."/>
            <person name="Turanov A.A."/>
            <person name="Yang P."/>
            <person name="Yim S.H."/>
            <person name="Zhao X."/>
            <person name="Kasaikina M.V."/>
            <person name="Stoletzki N."/>
            <person name="Peng C."/>
            <person name="Polak P."/>
            <person name="Xiong Z."/>
            <person name="Kiezun A."/>
            <person name="Zhu Y."/>
            <person name="Chen Y."/>
            <person name="Kryukov G.V."/>
            <person name="Zhang Q."/>
            <person name="Peshkin L."/>
            <person name="Yang L."/>
            <person name="Bronson R.T."/>
            <person name="Buffenstein R."/>
            <person name="Wang B."/>
            <person name="Han C."/>
            <person name="Li Q."/>
            <person name="Chen L."/>
            <person name="Zhao W."/>
            <person name="Sunyaev S.R."/>
            <person name="Park T.J."/>
            <person name="Zhang G."/>
            <person name="Wang J."/>
            <person name="Gladyshev V.N."/>
        </authorList>
    </citation>
    <scope>NUCLEOTIDE SEQUENCE [LARGE SCALE GENOMIC DNA]</scope>
</reference>
<dbReference type="CDD" id="cd21937">
    <property type="entry name" value="ZIP_MycBP-like"/>
    <property type="match status" value="1"/>
</dbReference>
<dbReference type="PRINTS" id="PR02028">
    <property type="entry name" value="CMYCBINDINGP"/>
</dbReference>
<dbReference type="EMBL" id="JH173267">
    <property type="protein sequence ID" value="EHB16280.1"/>
    <property type="molecule type" value="Genomic_DNA"/>
</dbReference>
<sequence>MSSKMKDAFKRPLDVKWNMVDSPGEEYHSKERSYAITPVTVAHYKSANWKREQFQRYLEKSGVLDTLTKVWVALYKEPEKPSSALDFSKHHLGAATPENPEIELLHLELAEMKEKYEATIEDNKKLKAKCAQYEPPHEEKCAE</sequence>
<dbReference type="InParanoid" id="G5C419"/>
<protein>
    <submittedName>
        <fullName evidence="5">c-Myc-binding protein</fullName>
    </submittedName>
</protein>
<organism evidence="5 6">
    <name type="scientific">Heterocephalus glaber</name>
    <name type="common">Naked mole rat</name>
    <dbReference type="NCBI Taxonomy" id="10181"/>
    <lineage>
        <taxon>Eukaryota</taxon>
        <taxon>Metazoa</taxon>
        <taxon>Chordata</taxon>
        <taxon>Craniata</taxon>
        <taxon>Vertebrata</taxon>
        <taxon>Euteleostomi</taxon>
        <taxon>Mammalia</taxon>
        <taxon>Eutheria</taxon>
        <taxon>Euarchontoglires</taxon>
        <taxon>Glires</taxon>
        <taxon>Rodentia</taxon>
        <taxon>Hystricomorpha</taxon>
        <taxon>Bathyergidae</taxon>
        <taxon>Heterocephalus</taxon>
    </lineage>
</organism>
<gene>
    <name evidence="5" type="ORF">GW7_02903</name>
</gene>
<dbReference type="eggNOG" id="ENOG502S7GH">
    <property type="taxonomic scope" value="Eukaryota"/>
</dbReference>
<evidence type="ECO:0000256" key="1">
    <source>
        <dbReference type="ARBA" id="ARBA00004123"/>
    </source>
</evidence>
<evidence type="ECO:0000313" key="6">
    <source>
        <dbReference type="Proteomes" id="UP000006813"/>
    </source>
</evidence>
<dbReference type="Proteomes" id="UP000006813">
    <property type="component" value="Unassembled WGS sequence"/>
</dbReference>
<keyword evidence="4" id="KW-0175">Coiled coil</keyword>
<evidence type="ECO:0000256" key="3">
    <source>
        <dbReference type="ARBA" id="ARBA00023242"/>
    </source>
</evidence>
<evidence type="ECO:0000313" key="5">
    <source>
        <dbReference type="EMBL" id="EHB16280.1"/>
    </source>
</evidence>
<dbReference type="GO" id="GO:0003713">
    <property type="term" value="F:transcription coactivator activity"/>
    <property type="evidence" value="ECO:0007669"/>
    <property type="project" value="InterPro"/>
</dbReference>
<dbReference type="InterPro" id="IPR026060">
    <property type="entry name" value="AMY1"/>
</dbReference>